<name>A0ABQ7S750_9ACAR</name>
<evidence type="ECO:0008006" key="4">
    <source>
        <dbReference type="Google" id="ProtNLM"/>
    </source>
</evidence>
<dbReference type="EMBL" id="JAIFTH010000583">
    <property type="protein sequence ID" value="KAG9509244.1"/>
    <property type="molecule type" value="Genomic_DNA"/>
</dbReference>
<proteinExistence type="predicted"/>
<dbReference type="Gene3D" id="3.40.50.1580">
    <property type="entry name" value="Nucleoside phosphorylase domain"/>
    <property type="match status" value="1"/>
</dbReference>
<keyword evidence="3" id="KW-1185">Reference proteome</keyword>
<feature type="compositionally biased region" description="Low complexity" evidence="1">
    <location>
        <begin position="205"/>
        <end position="216"/>
    </location>
</feature>
<feature type="region of interest" description="Disordered" evidence="1">
    <location>
        <begin position="198"/>
        <end position="223"/>
    </location>
</feature>
<feature type="region of interest" description="Disordered" evidence="1">
    <location>
        <begin position="1"/>
        <end position="30"/>
    </location>
</feature>
<organism evidence="2 3">
    <name type="scientific">Fragariocoptes setiger</name>
    <dbReference type="NCBI Taxonomy" id="1670756"/>
    <lineage>
        <taxon>Eukaryota</taxon>
        <taxon>Metazoa</taxon>
        <taxon>Ecdysozoa</taxon>
        <taxon>Arthropoda</taxon>
        <taxon>Chelicerata</taxon>
        <taxon>Arachnida</taxon>
        <taxon>Acari</taxon>
        <taxon>Acariformes</taxon>
        <taxon>Trombidiformes</taxon>
        <taxon>Prostigmata</taxon>
        <taxon>Eupodina</taxon>
        <taxon>Eriophyoidea</taxon>
        <taxon>Phytoptidae</taxon>
        <taxon>Fragariocoptes</taxon>
    </lineage>
</organism>
<sequence length="713" mass="79412">MSTMSGDGPARTSSMANTSQSIHNPSSNDTDLIAMTPYSVAPGHTLLNIVRLKQHEWTSELQAQAVYMAEGDHAGIVINKSANISDLKETCAPDASLSFKVFLVNAATQHKSMEHRTLRFWFSLPSQTEASNDKDNSCLAANQKENSRASQDYFRSLIGTSSNEFPKNYVEFIKKLMRMLKKQYLTIQRIEVELKPLSEGDKPLSRSSSIDGSSSSHGEAEHDLTSQRILELIESSYPNPVTVQDLCKLIVPPAVAITSQQSPTSIEPQVKELVEDLRERKKVTTTDGISFTRVTLQDRNTKINLVKQMPRVTRAQQPSIAIITAQYCEKMAVDAMISNKDTYVRYKTEGESANYIYTLGTIGEHHVVSTKLPIVGNSREALIAAGNTTTRLLGSFQQLDYIFLVGCGGGVVDYTNFANHVRLGDIVVSSPVRDMTSCKGTGSLFSRDIASDQNDYIYVHCEDPTSDQNSSVANDSLNESVTSTDASSKGIKRDLSQLEAALARQKLLSESQHQEDVEEKREQYQCRLWCPPSLILQKLAKQIWNDGLEDPQLRTWEQYIDEGTELLKHQDIFCAKPTKEADKLHMSIGPKDVIEVNHPEPSADDVDLRKDGRPMCHFGPIGSGRMTSKNSGTLRKILVDKYAVKAMDSEFDAVIESIYGNRKDSYVFIRGISDYRDGRRKKDWQQYAALIAASFMKSMILGLKPVAGFESEL</sequence>
<evidence type="ECO:0000256" key="1">
    <source>
        <dbReference type="SAM" id="MobiDB-lite"/>
    </source>
</evidence>
<dbReference type="PANTHER" id="PTHR47705">
    <property type="entry name" value="AGAP000321-PA"/>
    <property type="match status" value="1"/>
</dbReference>
<gene>
    <name evidence="2" type="ORF">GZH46_02246</name>
</gene>
<feature type="non-terminal residue" evidence="2">
    <location>
        <position position="713"/>
    </location>
</feature>
<evidence type="ECO:0000313" key="3">
    <source>
        <dbReference type="Proteomes" id="UP000825002"/>
    </source>
</evidence>
<dbReference type="SUPFAM" id="SSF53167">
    <property type="entry name" value="Purine and uridine phosphorylases"/>
    <property type="match status" value="1"/>
</dbReference>
<reference evidence="2 3" key="1">
    <citation type="submission" date="2020-10" db="EMBL/GenBank/DDBJ databases">
        <authorList>
            <person name="Klimov P.B."/>
            <person name="Dyachkov S.M."/>
            <person name="Chetverikov P.E."/>
        </authorList>
    </citation>
    <scope>NUCLEOTIDE SEQUENCE [LARGE SCALE GENOMIC DNA]</scope>
    <source>
        <strain evidence="2">BMOC 18-1129-001#AD2665</strain>
        <tissue evidence="2">Entire mites</tissue>
    </source>
</reference>
<dbReference type="InterPro" id="IPR035994">
    <property type="entry name" value="Nucleoside_phosphorylase_sf"/>
</dbReference>
<evidence type="ECO:0000313" key="2">
    <source>
        <dbReference type="EMBL" id="KAG9509244.1"/>
    </source>
</evidence>
<protein>
    <recommendedName>
        <fullName evidence="4">Nucleoside phosphorylase domain-containing protein</fullName>
    </recommendedName>
</protein>
<dbReference type="Proteomes" id="UP000825002">
    <property type="component" value="Unassembled WGS sequence"/>
</dbReference>
<feature type="region of interest" description="Disordered" evidence="1">
    <location>
        <begin position="465"/>
        <end position="485"/>
    </location>
</feature>
<accession>A0ABQ7S750</accession>
<comment type="caution">
    <text evidence="2">The sequence shown here is derived from an EMBL/GenBank/DDBJ whole genome shotgun (WGS) entry which is preliminary data.</text>
</comment>
<dbReference type="PANTHER" id="PTHR47705:SF1">
    <property type="entry name" value="PNP_UDP_1 DOMAIN-CONTAINING PROTEIN"/>
    <property type="match status" value="1"/>
</dbReference>
<feature type="compositionally biased region" description="Polar residues" evidence="1">
    <location>
        <begin position="466"/>
        <end position="485"/>
    </location>
</feature>